<dbReference type="PANTHER" id="PTHR30055:SF151">
    <property type="entry name" value="TRANSCRIPTIONAL REGULATORY PROTEIN"/>
    <property type="match status" value="1"/>
</dbReference>
<keyword evidence="2" id="KW-0805">Transcription regulation</keyword>
<dbReference type="SUPFAM" id="SSF46689">
    <property type="entry name" value="Homeodomain-like"/>
    <property type="match status" value="1"/>
</dbReference>
<dbReference type="Gene3D" id="1.10.357.10">
    <property type="entry name" value="Tetracycline Repressor, domain 2"/>
    <property type="match status" value="1"/>
</dbReference>
<dbReference type="RefSeq" id="WP_020510097.1">
    <property type="nucleotide sequence ID" value="NZ_JBIAZU010000004.1"/>
</dbReference>
<dbReference type="InterPro" id="IPR001647">
    <property type="entry name" value="HTH_TetR"/>
</dbReference>
<dbReference type="Pfam" id="PF02909">
    <property type="entry name" value="TetR_C_1"/>
    <property type="match status" value="1"/>
</dbReference>
<dbReference type="Proteomes" id="UP001602245">
    <property type="component" value="Unassembled WGS sequence"/>
</dbReference>
<dbReference type="InterPro" id="IPR036271">
    <property type="entry name" value="Tet_transcr_reg_TetR-rel_C_sf"/>
</dbReference>
<proteinExistence type="predicted"/>
<dbReference type="PROSITE" id="PS50977">
    <property type="entry name" value="HTH_TETR_2"/>
    <property type="match status" value="1"/>
</dbReference>
<gene>
    <name evidence="7" type="ORF">ACFY35_22475</name>
</gene>
<feature type="domain" description="HTH tetR-type" evidence="6">
    <location>
        <begin position="13"/>
        <end position="73"/>
    </location>
</feature>
<keyword evidence="3 5" id="KW-0238">DNA-binding</keyword>
<dbReference type="PANTHER" id="PTHR30055">
    <property type="entry name" value="HTH-TYPE TRANSCRIPTIONAL REGULATOR RUTR"/>
    <property type="match status" value="1"/>
</dbReference>
<evidence type="ECO:0000313" key="7">
    <source>
        <dbReference type="EMBL" id="MFF5292215.1"/>
    </source>
</evidence>
<evidence type="ECO:0000313" key="8">
    <source>
        <dbReference type="Proteomes" id="UP001602245"/>
    </source>
</evidence>
<comment type="caution">
    <text evidence="7">The sequence shown here is derived from an EMBL/GenBank/DDBJ whole genome shotgun (WGS) entry which is preliminary data.</text>
</comment>
<dbReference type="SUPFAM" id="SSF48498">
    <property type="entry name" value="Tetracyclin repressor-like, C-terminal domain"/>
    <property type="match status" value="1"/>
</dbReference>
<keyword evidence="1" id="KW-0678">Repressor</keyword>
<keyword evidence="8" id="KW-1185">Reference proteome</keyword>
<dbReference type="Gene3D" id="1.10.10.60">
    <property type="entry name" value="Homeodomain-like"/>
    <property type="match status" value="1"/>
</dbReference>
<protein>
    <submittedName>
        <fullName evidence="7">TetR/AcrR family transcriptional regulator C-terminal domain-containing protein</fullName>
    </submittedName>
</protein>
<organism evidence="7 8">
    <name type="scientific">Paractinoplanes globisporus</name>
    <dbReference type="NCBI Taxonomy" id="113565"/>
    <lineage>
        <taxon>Bacteria</taxon>
        <taxon>Bacillati</taxon>
        <taxon>Actinomycetota</taxon>
        <taxon>Actinomycetes</taxon>
        <taxon>Micromonosporales</taxon>
        <taxon>Micromonosporaceae</taxon>
        <taxon>Paractinoplanes</taxon>
    </lineage>
</organism>
<accession>A0ABW6WIJ3</accession>
<evidence type="ECO:0000256" key="3">
    <source>
        <dbReference type="ARBA" id="ARBA00023125"/>
    </source>
</evidence>
<dbReference type="EMBL" id="JBIAZU010000004">
    <property type="protein sequence ID" value="MFF5292215.1"/>
    <property type="molecule type" value="Genomic_DNA"/>
</dbReference>
<dbReference type="PRINTS" id="PR00400">
    <property type="entry name" value="TETREPRESSOR"/>
</dbReference>
<dbReference type="InterPro" id="IPR003012">
    <property type="entry name" value="Tet_transcr_reg_TetR"/>
</dbReference>
<sequence>MKTDSGERPARAPLSRERVLEGALAIADAGGLESLTIRSLAHELGVKPMSVYYYVANKSEIIDGIVDRVFSEIELPAPDGDWRTEMRRRSASARAVLRRHPWAIPLLQSRTHPGPATLRHHDAVIGSLRSAGFSMAMTAHAFALIDSYVFGFALSESALPINGPETVTEVATSMMPSSAPDLYPHLIEFTTEHILKPGYDFGAEFDFGLTLILDALSSPSHAGIRP</sequence>
<feature type="DNA-binding region" description="H-T-H motif" evidence="5">
    <location>
        <begin position="36"/>
        <end position="55"/>
    </location>
</feature>
<name>A0ABW6WIJ3_9ACTN</name>
<evidence type="ECO:0000256" key="5">
    <source>
        <dbReference type="PROSITE-ProRule" id="PRU00335"/>
    </source>
</evidence>
<dbReference type="InterPro" id="IPR050109">
    <property type="entry name" value="HTH-type_TetR-like_transc_reg"/>
</dbReference>
<evidence type="ECO:0000256" key="2">
    <source>
        <dbReference type="ARBA" id="ARBA00023015"/>
    </source>
</evidence>
<evidence type="ECO:0000256" key="4">
    <source>
        <dbReference type="ARBA" id="ARBA00023163"/>
    </source>
</evidence>
<dbReference type="InterPro" id="IPR009057">
    <property type="entry name" value="Homeodomain-like_sf"/>
</dbReference>
<evidence type="ECO:0000259" key="6">
    <source>
        <dbReference type="PROSITE" id="PS50977"/>
    </source>
</evidence>
<evidence type="ECO:0000256" key="1">
    <source>
        <dbReference type="ARBA" id="ARBA00022491"/>
    </source>
</evidence>
<keyword evidence="4" id="KW-0804">Transcription</keyword>
<reference evidence="7 8" key="1">
    <citation type="submission" date="2024-10" db="EMBL/GenBank/DDBJ databases">
        <title>The Natural Products Discovery Center: Release of the First 8490 Sequenced Strains for Exploring Actinobacteria Biosynthetic Diversity.</title>
        <authorList>
            <person name="Kalkreuter E."/>
            <person name="Kautsar S.A."/>
            <person name="Yang D."/>
            <person name="Bader C.D."/>
            <person name="Teijaro C.N."/>
            <person name="Fluegel L."/>
            <person name="Davis C.M."/>
            <person name="Simpson J.R."/>
            <person name="Lauterbach L."/>
            <person name="Steele A.D."/>
            <person name="Gui C."/>
            <person name="Meng S."/>
            <person name="Li G."/>
            <person name="Viehrig K."/>
            <person name="Ye F."/>
            <person name="Su P."/>
            <person name="Kiefer A.F."/>
            <person name="Nichols A."/>
            <person name="Cepeda A.J."/>
            <person name="Yan W."/>
            <person name="Fan B."/>
            <person name="Jiang Y."/>
            <person name="Adhikari A."/>
            <person name="Zheng C.-J."/>
            <person name="Schuster L."/>
            <person name="Cowan T.M."/>
            <person name="Smanski M.J."/>
            <person name="Chevrette M.G."/>
            <person name="De Carvalho L.P.S."/>
            <person name="Shen B."/>
        </authorList>
    </citation>
    <scope>NUCLEOTIDE SEQUENCE [LARGE SCALE GENOMIC DNA]</scope>
    <source>
        <strain evidence="7 8">NPDC000087</strain>
    </source>
</reference>
<dbReference type="InterPro" id="IPR004111">
    <property type="entry name" value="Repressor_TetR_C"/>
</dbReference>